<keyword evidence="3" id="KW-1185">Reference proteome</keyword>
<organism evidence="3">
    <name type="scientific">Selaginella moellendorffii</name>
    <name type="common">Spikemoss</name>
    <dbReference type="NCBI Taxonomy" id="88036"/>
    <lineage>
        <taxon>Eukaryota</taxon>
        <taxon>Viridiplantae</taxon>
        <taxon>Streptophyta</taxon>
        <taxon>Embryophyta</taxon>
        <taxon>Tracheophyta</taxon>
        <taxon>Lycopodiopsida</taxon>
        <taxon>Selaginellales</taxon>
        <taxon>Selaginellaceae</taxon>
        <taxon>Selaginella</taxon>
    </lineage>
</organism>
<name>D8RGX9_SELML</name>
<gene>
    <name evidence="2" type="ORF">SELMODRAFT_16302</name>
</gene>
<dbReference type="InterPro" id="IPR040079">
    <property type="entry name" value="Glutathione_S-Trfase"/>
</dbReference>
<dbReference type="SUPFAM" id="SSF52833">
    <property type="entry name" value="Thioredoxin-like"/>
    <property type="match status" value="1"/>
</dbReference>
<dbReference type="Gene3D" id="3.40.30.10">
    <property type="entry name" value="Glutaredoxin"/>
    <property type="match status" value="1"/>
</dbReference>
<evidence type="ECO:0000313" key="2">
    <source>
        <dbReference type="EMBL" id="EFJ28443.1"/>
    </source>
</evidence>
<dbReference type="OrthoDB" id="426718at2759"/>
<dbReference type="EMBL" id="GL377579">
    <property type="protein sequence ID" value="EFJ28443.1"/>
    <property type="molecule type" value="Genomic_DNA"/>
</dbReference>
<dbReference type="AlphaFoldDB" id="D8RGX9"/>
<evidence type="ECO:0000313" key="3">
    <source>
        <dbReference type="Proteomes" id="UP000001514"/>
    </source>
</evidence>
<dbReference type="eggNOG" id="KOG0406">
    <property type="taxonomic scope" value="Eukaryota"/>
</dbReference>
<feature type="domain" description="GST N-terminal" evidence="1">
    <location>
        <begin position="1"/>
        <end position="79"/>
    </location>
</feature>
<feature type="non-terminal residue" evidence="2">
    <location>
        <position position="109"/>
    </location>
</feature>
<evidence type="ECO:0000259" key="1">
    <source>
        <dbReference type="PROSITE" id="PS50404"/>
    </source>
</evidence>
<proteinExistence type="predicted"/>
<dbReference type="InterPro" id="IPR036249">
    <property type="entry name" value="Thioredoxin-like_sf"/>
</dbReference>
<dbReference type="PROSITE" id="PS50404">
    <property type="entry name" value="GST_NTER"/>
    <property type="match status" value="1"/>
</dbReference>
<dbReference type="Gene3D" id="1.20.1050.10">
    <property type="match status" value="1"/>
</dbReference>
<dbReference type="Gramene" id="EFJ28443">
    <property type="protein sequence ID" value="EFJ28443"/>
    <property type="gene ID" value="SELMODRAFT_16302"/>
</dbReference>
<dbReference type="InParanoid" id="D8RGX9"/>
<reference evidence="2 3" key="1">
    <citation type="journal article" date="2011" name="Science">
        <title>The Selaginella genome identifies genetic changes associated with the evolution of vascular plants.</title>
        <authorList>
            <person name="Banks J.A."/>
            <person name="Nishiyama T."/>
            <person name="Hasebe M."/>
            <person name="Bowman J.L."/>
            <person name="Gribskov M."/>
            <person name="dePamphilis C."/>
            <person name="Albert V.A."/>
            <person name="Aono N."/>
            <person name="Aoyama T."/>
            <person name="Ambrose B.A."/>
            <person name="Ashton N.W."/>
            <person name="Axtell M.J."/>
            <person name="Barker E."/>
            <person name="Barker M.S."/>
            <person name="Bennetzen J.L."/>
            <person name="Bonawitz N.D."/>
            <person name="Chapple C."/>
            <person name="Cheng C."/>
            <person name="Correa L.G."/>
            <person name="Dacre M."/>
            <person name="DeBarry J."/>
            <person name="Dreyer I."/>
            <person name="Elias M."/>
            <person name="Engstrom E.M."/>
            <person name="Estelle M."/>
            <person name="Feng L."/>
            <person name="Finet C."/>
            <person name="Floyd S.K."/>
            <person name="Frommer W.B."/>
            <person name="Fujita T."/>
            <person name="Gramzow L."/>
            <person name="Gutensohn M."/>
            <person name="Harholt J."/>
            <person name="Hattori M."/>
            <person name="Heyl A."/>
            <person name="Hirai T."/>
            <person name="Hiwatashi Y."/>
            <person name="Ishikawa M."/>
            <person name="Iwata M."/>
            <person name="Karol K.G."/>
            <person name="Koehler B."/>
            <person name="Kolukisaoglu U."/>
            <person name="Kubo M."/>
            <person name="Kurata T."/>
            <person name="Lalonde S."/>
            <person name="Li K."/>
            <person name="Li Y."/>
            <person name="Litt A."/>
            <person name="Lyons E."/>
            <person name="Manning G."/>
            <person name="Maruyama T."/>
            <person name="Michael T.P."/>
            <person name="Mikami K."/>
            <person name="Miyazaki S."/>
            <person name="Morinaga S."/>
            <person name="Murata T."/>
            <person name="Mueller-Roeber B."/>
            <person name="Nelson D.R."/>
            <person name="Obara M."/>
            <person name="Oguri Y."/>
            <person name="Olmstead R.G."/>
            <person name="Onodera N."/>
            <person name="Petersen B.L."/>
            <person name="Pils B."/>
            <person name="Prigge M."/>
            <person name="Rensing S.A."/>
            <person name="Riano-Pachon D.M."/>
            <person name="Roberts A.W."/>
            <person name="Sato Y."/>
            <person name="Scheller H.V."/>
            <person name="Schulz B."/>
            <person name="Schulz C."/>
            <person name="Shakirov E.V."/>
            <person name="Shibagaki N."/>
            <person name="Shinohara N."/>
            <person name="Shippen D.E."/>
            <person name="Soerensen I."/>
            <person name="Sotooka R."/>
            <person name="Sugimoto N."/>
            <person name="Sugita M."/>
            <person name="Sumikawa N."/>
            <person name="Tanurdzic M."/>
            <person name="Theissen G."/>
            <person name="Ulvskov P."/>
            <person name="Wakazuki S."/>
            <person name="Weng J.K."/>
            <person name="Willats W.W."/>
            <person name="Wipf D."/>
            <person name="Wolf P.G."/>
            <person name="Yang L."/>
            <person name="Zimmer A.D."/>
            <person name="Zhu Q."/>
            <person name="Mitros T."/>
            <person name="Hellsten U."/>
            <person name="Loque D."/>
            <person name="Otillar R."/>
            <person name="Salamov A."/>
            <person name="Schmutz J."/>
            <person name="Shapiro H."/>
            <person name="Lindquist E."/>
            <person name="Lucas S."/>
            <person name="Rokhsar D."/>
            <person name="Grigoriev I.V."/>
        </authorList>
    </citation>
    <scope>NUCLEOTIDE SEQUENCE [LARGE SCALE GENOMIC DNA]</scope>
</reference>
<dbReference type="SFLD" id="SFLDS00019">
    <property type="entry name" value="Glutathione_Transferase_(cytos"/>
    <property type="match status" value="1"/>
</dbReference>
<feature type="non-terminal residue" evidence="2">
    <location>
        <position position="1"/>
    </location>
</feature>
<dbReference type="KEGG" id="smo:SELMODRAFT_16302"/>
<dbReference type="OMA" id="MAMEACI"/>
<dbReference type="HOGENOM" id="CLU_011226_19_0_1"/>
<dbReference type="Proteomes" id="UP000001514">
    <property type="component" value="Unassembled WGS sequence"/>
</dbReference>
<dbReference type="InterPro" id="IPR045073">
    <property type="entry name" value="Omega/Tau-like"/>
</dbReference>
<dbReference type="PANTHER" id="PTHR11260:SF676">
    <property type="entry name" value="GLUTATHIONE S-TRANSFERASE U8"/>
    <property type="match status" value="1"/>
</dbReference>
<protein>
    <recommendedName>
        <fullName evidence="1">GST N-terminal domain-containing protein</fullName>
    </recommendedName>
</protein>
<dbReference type="Pfam" id="PF13409">
    <property type="entry name" value="GST_N_2"/>
    <property type="match status" value="1"/>
</dbReference>
<accession>D8RGX9</accession>
<dbReference type="SFLD" id="SFLDG00358">
    <property type="entry name" value="Main_(cytGST)"/>
    <property type="match status" value="1"/>
</dbReference>
<sequence>EVKLLYVFPSPFVLRVVLVLELKGITYEIIPDDLFNKSSLLLQLNPLYKKFPVLIHKGQPICDSRNIIEYLDEAFPHTPAVLPRDPLARSRERFLAEFVENKVSPRIWI</sequence>
<dbReference type="InterPro" id="IPR004045">
    <property type="entry name" value="Glutathione_S-Trfase_N"/>
</dbReference>
<dbReference type="PANTHER" id="PTHR11260">
    <property type="entry name" value="GLUTATHIONE S-TRANSFERASE, GST, SUPERFAMILY, GST DOMAIN CONTAINING"/>
    <property type="match status" value="1"/>
</dbReference>